<reference evidence="1 2" key="1">
    <citation type="submission" date="2018-07" db="EMBL/GenBank/DDBJ databases">
        <authorList>
            <person name="Zhang Y."/>
            <person name="Wang L."/>
            <person name="Ma S."/>
        </authorList>
    </citation>
    <scope>NUCLEOTIDE SEQUENCE [LARGE SCALE GENOMIC DNA]</scope>
    <source>
        <strain evidence="1 2">4-2</strain>
    </source>
</reference>
<dbReference type="Gene3D" id="3.30.1330.40">
    <property type="entry name" value="RutC-like"/>
    <property type="match status" value="1"/>
</dbReference>
<dbReference type="Proteomes" id="UP000273516">
    <property type="component" value="Unassembled WGS sequence"/>
</dbReference>
<accession>A0A3M0MAQ8</accession>
<gene>
    <name evidence="1" type="ORF">C9E81_14720</name>
</gene>
<dbReference type="InterPro" id="IPR035959">
    <property type="entry name" value="RutC-like_sf"/>
</dbReference>
<evidence type="ECO:0000313" key="2">
    <source>
        <dbReference type="Proteomes" id="UP000273516"/>
    </source>
</evidence>
<proteinExistence type="predicted"/>
<dbReference type="SUPFAM" id="SSF55298">
    <property type="entry name" value="YjgF-like"/>
    <property type="match status" value="1"/>
</dbReference>
<dbReference type="AlphaFoldDB" id="A0A3M0MAQ8"/>
<sequence>MSKAIINPETLFDPEPFGFSHVVSAPSGRLVYIAGQGGENRNGVLASGFEAQVGQAFSNLATAMSAAGVDPSHVVKISTFIVDHDETKLGLLTDAVRDLFGPSLPAQTLVPVTRLALDGMLFEVEAIAVVG</sequence>
<dbReference type="InterPro" id="IPR006175">
    <property type="entry name" value="YjgF/YER057c/UK114"/>
</dbReference>
<organism evidence="1 2">
    <name type="scientific">Paracoccus alkanivorans</name>
    <dbReference type="NCBI Taxonomy" id="2116655"/>
    <lineage>
        <taxon>Bacteria</taxon>
        <taxon>Pseudomonadati</taxon>
        <taxon>Pseudomonadota</taxon>
        <taxon>Alphaproteobacteria</taxon>
        <taxon>Rhodobacterales</taxon>
        <taxon>Paracoccaceae</taxon>
        <taxon>Paracoccus</taxon>
    </lineage>
</organism>
<name>A0A3M0MAQ8_9RHOB</name>
<dbReference type="EMBL" id="QOKZ01000005">
    <property type="protein sequence ID" value="RMC34395.1"/>
    <property type="molecule type" value="Genomic_DNA"/>
</dbReference>
<dbReference type="PANTHER" id="PTHR43857">
    <property type="entry name" value="BLR7761 PROTEIN"/>
    <property type="match status" value="1"/>
</dbReference>
<dbReference type="OrthoDB" id="9809792at2"/>
<dbReference type="PANTHER" id="PTHR43857:SF1">
    <property type="entry name" value="YJGH FAMILY PROTEIN"/>
    <property type="match status" value="1"/>
</dbReference>
<protein>
    <submittedName>
        <fullName evidence="1">RidA family protein</fullName>
    </submittedName>
</protein>
<comment type="caution">
    <text evidence="1">The sequence shown here is derived from an EMBL/GenBank/DDBJ whole genome shotgun (WGS) entry which is preliminary data.</text>
</comment>
<dbReference type="RefSeq" id="WP_122113106.1">
    <property type="nucleotide sequence ID" value="NZ_QOKZ01000005.1"/>
</dbReference>
<dbReference type="Pfam" id="PF01042">
    <property type="entry name" value="Ribonuc_L-PSP"/>
    <property type="match status" value="1"/>
</dbReference>
<keyword evidence="2" id="KW-1185">Reference proteome</keyword>
<evidence type="ECO:0000313" key="1">
    <source>
        <dbReference type="EMBL" id="RMC34395.1"/>
    </source>
</evidence>